<gene>
    <name evidence="2" type="ORF">JOF47_002568</name>
</gene>
<evidence type="ECO:0000313" key="2">
    <source>
        <dbReference type="EMBL" id="MBP2387057.1"/>
    </source>
</evidence>
<comment type="caution">
    <text evidence="2">The sequence shown here is derived from an EMBL/GenBank/DDBJ whole genome shotgun (WGS) entry which is preliminary data.</text>
</comment>
<keyword evidence="1" id="KW-1133">Transmembrane helix</keyword>
<name>A0ABS4XF18_9MICC</name>
<keyword evidence="1" id="KW-0812">Transmembrane</keyword>
<feature type="transmembrane region" description="Helical" evidence="1">
    <location>
        <begin position="64"/>
        <end position="84"/>
    </location>
</feature>
<dbReference type="Proteomes" id="UP001296993">
    <property type="component" value="Unassembled WGS sequence"/>
</dbReference>
<keyword evidence="1" id="KW-0472">Membrane</keyword>
<proteinExistence type="predicted"/>
<dbReference type="RefSeq" id="WP_209998886.1">
    <property type="nucleotide sequence ID" value="NZ_BAAAJY010000005.1"/>
</dbReference>
<organism evidence="2 3">
    <name type="scientific">Paeniglutamicibacter kerguelensis</name>
    <dbReference type="NCBI Taxonomy" id="254788"/>
    <lineage>
        <taxon>Bacteria</taxon>
        <taxon>Bacillati</taxon>
        <taxon>Actinomycetota</taxon>
        <taxon>Actinomycetes</taxon>
        <taxon>Micrococcales</taxon>
        <taxon>Micrococcaceae</taxon>
        <taxon>Paeniglutamicibacter</taxon>
    </lineage>
</organism>
<protein>
    <submittedName>
        <fullName evidence="2">ABC-type Fe3+-siderophore transport system permease subunit</fullName>
    </submittedName>
</protein>
<accession>A0ABS4XF18</accession>
<dbReference type="EMBL" id="JAGIOF010000001">
    <property type="protein sequence ID" value="MBP2387057.1"/>
    <property type="molecule type" value="Genomic_DNA"/>
</dbReference>
<keyword evidence="3" id="KW-1185">Reference proteome</keyword>
<sequence length="119" mass="12407">MRKWHRWEDWTVVVAGLAIALTPLWSEAIGNSIPLMITSGALLVIVGVINLAGPNLYGIEAGQLLAALIAILLPGLGSFVGVNVPAMTCWIAGGVAFIATILAMKPSVKASHEVQHQGG</sequence>
<evidence type="ECO:0000256" key="1">
    <source>
        <dbReference type="SAM" id="Phobius"/>
    </source>
</evidence>
<feature type="transmembrane region" description="Helical" evidence="1">
    <location>
        <begin position="36"/>
        <end position="57"/>
    </location>
</feature>
<reference evidence="2 3" key="1">
    <citation type="submission" date="2021-03" db="EMBL/GenBank/DDBJ databases">
        <title>Sequencing the genomes of 1000 actinobacteria strains.</title>
        <authorList>
            <person name="Klenk H.-P."/>
        </authorList>
    </citation>
    <scope>NUCLEOTIDE SEQUENCE [LARGE SCALE GENOMIC DNA]</scope>
    <source>
        <strain evidence="2 3">DSM 15797</strain>
    </source>
</reference>
<evidence type="ECO:0000313" key="3">
    <source>
        <dbReference type="Proteomes" id="UP001296993"/>
    </source>
</evidence>
<feature type="transmembrane region" description="Helical" evidence="1">
    <location>
        <begin position="90"/>
        <end position="108"/>
    </location>
</feature>